<dbReference type="Proteomes" id="UP000598467">
    <property type="component" value="Unassembled WGS sequence"/>
</dbReference>
<gene>
    <name evidence="1" type="ORF">HK439_02245</name>
</gene>
<sequence length="106" mass="10711">MSDETSLVGALNAEELAVTSAAPAAQDQPAQTTEASSAIAAVAKAPGLTDDEQRAAIMEHLKALALANQERPAGSLSTSVAELKRLQATHGDTALSEISGANTAQN</sequence>
<name>A0A926NXI7_9HYPH</name>
<proteinExistence type="predicted"/>
<accession>A0A926NXI7</accession>
<organism evidence="1 2">
    <name type="scientific">Roseibium aggregatum</name>
    <dbReference type="NCBI Taxonomy" id="187304"/>
    <lineage>
        <taxon>Bacteria</taxon>
        <taxon>Pseudomonadati</taxon>
        <taxon>Pseudomonadota</taxon>
        <taxon>Alphaproteobacteria</taxon>
        <taxon>Hyphomicrobiales</taxon>
        <taxon>Stappiaceae</taxon>
        <taxon>Roseibium</taxon>
    </lineage>
</organism>
<protein>
    <submittedName>
        <fullName evidence="1">Uncharacterized protein</fullName>
    </submittedName>
</protein>
<reference evidence="1" key="1">
    <citation type="submission" date="2020-05" db="EMBL/GenBank/DDBJ databases">
        <title>Identification of trans-AT polyketide cluster in two marine bacteria, producers of a novel glutaramide-containing polyketide sesbanimide D and analogs.</title>
        <authorList>
            <person name="Kacar D."/>
            <person name="Rodriguez P."/>
            <person name="Canedo L."/>
            <person name="Gonzalez E."/>
            <person name="Galan B."/>
            <person name="De La Calle F."/>
            <person name="Garcia J.L."/>
        </authorList>
    </citation>
    <scope>NUCLEOTIDE SEQUENCE</scope>
    <source>
        <strain evidence="1">PHM038</strain>
    </source>
</reference>
<dbReference type="RefSeq" id="WP_190289728.1">
    <property type="nucleotide sequence ID" value="NZ_JABFCZ010000002.1"/>
</dbReference>
<comment type="caution">
    <text evidence="1">The sequence shown here is derived from an EMBL/GenBank/DDBJ whole genome shotgun (WGS) entry which is preliminary data.</text>
</comment>
<evidence type="ECO:0000313" key="1">
    <source>
        <dbReference type="EMBL" id="MBD1545068.1"/>
    </source>
</evidence>
<evidence type="ECO:0000313" key="2">
    <source>
        <dbReference type="Proteomes" id="UP000598467"/>
    </source>
</evidence>
<dbReference type="AlphaFoldDB" id="A0A926NXI7"/>
<dbReference type="EMBL" id="JABFCZ010000002">
    <property type="protein sequence ID" value="MBD1545068.1"/>
    <property type="molecule type" value="Genomic_DNA"/>
</dbReference>